<proteinExistence type="inferred from homology"/>
<dbReference type="Pfam" id="PF00589">
    <property type="entry name" value="Phage_integrase"/>
    <property type="match status" value="1"/>
</dbReference>
<feature type="domain" description="Tyr recombinase" evidence="4">
    <location>
        <begin position="168"/>
        <end position="354"/>
    </location>
</feature>
<dbReference type="InterPro" id="IPR011010">
    <property type="entry name" value="DNA_brk_join_enz"/>
</dbReference>
<dbReference type="InterPro" id="IPR013762">
    <property type="entry name" value="Integrase-like_cat_sf"/>
</dbReference>
<evidence type="ECO:0000313" key="6">
    <source>
        <dbReference type="Proteomes" id="UP000298860"/>
    </source>
</evidence>
<dbReference type="Gene3D" id="1.10.443.10">
    <property type="entry name" value="Intergrase catalytic core"/>
    <property type="match status" value="1"/>
</dbReference>
<protein>
    <submittedName>
        <fullName evidence="5">Putative prophage phiRv2 integrase</fullName>
    </submittedName>
</protein>
<dbReference type="Gene3D" id="1.10.150.130">
    <property type="match status" value="1"/>
</dbReference>
<dbReference type="AlphaFoldDB" id="A0A4D4J6C0"/>
<dbReference type="PANTHER" id="PTHR30349">
    <property type="entry name" value="PHAGE INTEGRASE-RELATED"/>
    <property type="match status" value="1"/>
</dbReference>
<dbReference type="GO" id="GO:0003677">
    <property type="term" value="F:DNA binding"/>
    <property type="evidence" value="ECO:0007669"/>
    <property type="project" value="UniProtKB-KW"/>
</dbReference>
<gene>
    <name evidence="5" type="ORF">GTS_11500</name>
</gene>
<dbReference type="Proteomes" id="UP000298860">
    <property type="component" value="Unassembled WGS sequence"/>
</dbReference>
<dbReference type="GO" id="GO:0015074">
    <property type="term" value="P:DNA integration"/>
    <property type="evidence" value="ECO:0007669"/>
    <property type="project" value="InterPro"/>
</dbReference>
<dbReference type="GO" id="GO:0006310">
    <property type="term" value="P:DNA recombination"/>
    <property type="evidence" value="ECO:0007669"/>
    <property type="project" value="UniProtKB-KW"/>
</dbReference>
<sequence>MAKNRRRFGYIRRLPSGRYQASFIGPDGKRQTAPHTFRTRTDADRWLVQVEADISRGVWLNEQLGLQLFGEYARAYLQDNPKVGRRWEETCLRNLRLHLAPLVDKPLVAITPAVVRQWHSEALRGEGGRRSIAQSYSFLRAVMNQAVRDGAITRNPCQIPGATADKAKERQVATPAQVAELVGAITPRYRAAVLLAAWCGLRRGEVCALHRDDIDLKARTVTVRKNRVELLEQPVAFDGDPKSEAGRRTVSIPPHVLPVLAEHMREWAGTDRVFVGRDGRPMRGDAIRQAFTRARDRVGMKGFTFHDLRHTGQTLAAATGATLKDLMLRLGHSSPAAANRYLHAVAGRDREVAAALSNLAQHGNAAKLPRTIVVKG</sequence>
<dbReference type="Pfam" id="PF26003">
    <property type="entry name" value="Integrase_N_phage"/>
    <property type="match status" value="1"/>
</dbReference>
<dbReference type="InterPro" id="IPR010998">
    <property type="entry name" value="Integrase_recombinase_N"/>
</dbReference>
<keyword evidence="6" id="KW-1185">Reference proteome</keyword>
<evidence type="ECO:0000256" key="2">
    <source>
        <dbReference type="ARBA" id="ARBA00023125"/>
    </source>
</evidence>
<dbReference type="InterPro" id="IPR002104">
    <property type="entry name" value="Integrase_catalytic"/>
</dbReference>
<organism evidence="5 6">
    <name type="scientific">Gandjariella thermophila</name>
    <dbReference type="NCBI Taxonomy" id="1931992"/>
    <lineage>
        <taxon>Bacteria</taxon>
        <taxon>Bacillati</taxon>
        <taxon>Actinomycetota</taxon>
        <taxon>Actinomycetes</taxon>
        <taxon>Pseudonocardiales</taxon>
        <taxon>Pseudonocardiaceae</taxon>
        <taxon>Gandjariella</taxon>
    </lineage>
</organism>
<keyword evidence="3" id="KW-0233">DNA recombination</keyword>
<accession>A0A4D4J6C0</accession>
<reference evidence="6" key="1">
    <citation type="submission" date="2019-04" db="EMBL/GenBank/DDBJ databases">
        <title>Draft genome sequence of Pseudonocardiaceae bacterium SL3-2-4.</title>
        <authorList>
            <person name="Ningsih F."/>
            <person name="Yokota A."/>
            <person name="Sakai Y."/>
            <person name="Nanatani K."/>
            <person name="Yabe S."/>
            <person name="Oetari A."/>
            <person name="Sjamsuridzal W."/>
        </authorList>
    </citation>
    <scope>NUCLEOTIDE SEQUENCE [LARGE SCALE GENOMIC DNA]</scope>
    <source>
        <strain evidence="6">SL3-2-4</strain>
    </source>
</reference>
<evidence type="ECO:0000256" key="3">
    <source>
        <dbReference type="ARBA" id="ARBA00023172"/>
    </source>
</evidence>
<evidence type="ECO:0000313" key="5">
    <source>
        <dbReference type="EMBL" id="GDY29517.1"/>
    </source>
</evidence>
<dbReference type="SUPFAM" id="SSF56349">
    <property type="entry name" value="DNA breaking-rejoining enzymes"/>
    <property type="match status" value="1"/>
</dbReference>
<dbReference type="PROSITE" id="PS51898">
    <property type="entry name" value="TYR_RECOMBINASE"/>
    <property type="match status" value="1"/>
</dbReference>
<comment type="similarity">
    <text evidence="1">Belongs to the 'phage' integrase family.</text>
</comment>
<evidence type="ECO:0000259" key="4">
    <source>
        <dbReference type="PROSITE" id="PS51898"/>
    </source>
</evidence>
<keyword evidence="2" id="KW-0238">DNA-binding</keyword>
<dbReference type="InterPro" id="IPR058717">
    <property type="entry name" value="Phage_L5_Integrase_N"/>
</dbReference>
<dbReference type="CDD" id="cd01189">
    <property type="entry name" value="INT_ICEBs1_C_like"/>
    <property type="match status" value="1"/>
</dbReference>
<dbReference type="OrthoDB" id="1822491at2"/>
<name>A0A4D4J6C0_9PSEU</name>
<dbReference type="PANTHER" id="PTHR30349:SF64">
    <property type="entry name" value="PROPHAGE INTEGRASE INTD-RELATED"/>
    <property type="match status" value="1"/>
</dbReference>
<dbReference type="EMBL" id="BJFL01000003">
    <property type="protein sequence ID" value="GDY29517.1"/>
    <property type="molecule type" value="Genomic_DNA"/>
</dbReference>
<comment type="caution">
    <text evidence="5">The sequence shown here is derived from an EMBL/GenBank/DDBJ whole genome shotgun (WGS) entry which is preliminary data.</text>
</comment>
<evidence type="ECO:0000256" key="1">
    <source>
        <dbReference type="ARBA" id="ARBA00008857"/>
    </source>
</evidence>
<dbReference type="InterPro" id="IPR050090">
    <property type="entry name" value="Tyrosine_recombinase_XerCD"/>
</dbReference>